<dbReference type="Pfam" id="PF00834">
    <property type="entry name" value="Ribul_P_3_epim"/>
    <property type="match status" value="1"/>
</dbReference>
<dbReference type="Gene3D" id="3.20.20.70">
    <property type="entry name" value="Aldolase class I"/>
    <property type="match status" value="1"/>
</dbReference>
<evidence type="ECO:0000256" key="5">
    <source>
        <dbReference type="ARBA" id="ARBA00001954"/>
    </source>
</evidence>
<proteinExistence type="inferred from homology"/>
<dbReference type="InterPro" id="IPR011060">
    <property type="entry name" value="RibuloseP-bd_barrel"/>
</dbReference>
<sequence>MNSEIRITPSILNADLDKLNHEIERISKVSDYLHLDVMDDIFVPNFTFDFSRASEIIKSSPLAVDAHLMVSNVDSIAVQYAEAGAASVTVHVEAVSNIRSTLKNIRSQGSRAAIALKPATDVSAYSEFIDEVDMFLIMTVEPGFGGQKFMTEMMEKVRRTRSMIGARPIWLQVDGGISLETIEIAREAGADTFVAGSAVFNSDDPAEMVNLLRAKASSTKLEP</sequence>
<evidence type="ECO:0000256" key="7">
    <source>
        <dbReference type="ARBA" id="ARBA00013188"/>
    </source>
</evidence>
<dbReference type="InterPro" id="IPR026019">
    <property type="entry name" value="Ribul_P_3_epim"/>
</dbReference>
<dbReference type="GO" id="GO:0005975">
    <property type="term" value="P:carbohydrate metabolic process"/>
    <property type="evidence" value="ECO:0007669"/>
    <property type="project" value="InterPro"/>
</dbReference>
<dbReference type="NCBIfam" id="TIGR01163">
    <property type="entry name" value="rpe"/>
    <property type="match status" value="1"/>
</dbReference>
<dbReference type="GO" id="GO:0006098">
    <property type="term" value="P:pentose-phosphate shunt"/>
    <property type="evidence" value="ECO:0007669"/>
    <property type="project" value="InterPro"/>
</dbReference>
<dbReference type="PANTHER" id="PTHR11749">
    <property type="entry name" value="RIBULOSE-5-PHOSPHATE-3-EPIMERASE"/>
    <property type="match status" value="1"/>
</dbReference>
<comment type="cofactor">
    <cofactor evidence="4">
        <name>Zn(2+)</name>
        <dbReference type="ChEBI" id="CHEBI:29105"/>
    </cofactor>
</comment>
<evidence type="ECO:0000256" key="2">
    <source>
        <dbReference type="ARBA" id="ARBA00001936"/>
    </source>
</evidence>
<evidence type="ECO:0000256" key="9">
    <source>
        <dbReference type="ARBA" id="ARBA00023235"/>
    </source>
</evidence>
<dbReference type="HAMAP" id="MF_02227">
    <property type="entry name" value="RPE"/>
    <property type="match status" value="1"/>
</dbReference>
<evidence type="ECO:0000256" key="8">
    <source>
        <dbReference type="ARBA" id="ARBA00022723"/>
    </source>
</evidence>
<dbReference type="NCBIfam" id="NF004076">
    <property type="entry name" value="PRK05581.1-4"/>
    <property type="match status" value="1"/>
</dbReference>
<dbReference type="PIRSF" id="PIRSF001461">
    <property type="entry name" value="RPE"/>
    <property type="match status" value="1"/>
</dbReference>
<evidence type="ECO:0000256" key="4">
    <source>
        <dbReference type="ARBA" id="ARBA00001947"/>
    </source>
</evidence>
<dbReference type="FunFam" id="3.20.20.70:FF:000004">
    <property type="entry name" value="Ribulose-phosphate 3-epimerase"/>
    <property type="match status" value="1"/>
</dbReference>
<name>A0A6J6ADR7_9ZZZZ</name>
<dbReference type="GO" id="GO:0046872">
    <property type="term" value="F:metal ion binding"/>
    <property type="evidence" value="ECO:0007669"/>
    <property type="project" value="UniProtKB-KW"/>
</dbReference>
<dbReference type="CDD" id="cd00429">
    <property type="entry name" value="RPE"/>
    <property type="match status" value="1"/>
</dbReference>
<evidence type="ECO:0000313" key="10">
    <source>
        <dbReference type="EMBL" id="CAB4366871.1"/>
    </source>
</evidence>
<dbReference type="InterPro" id="IPR000056">
    <property type="entry name" value="Ribul_P_3_epim-like"/>
</dbReference>
<dbReference type="EMBL" id="CAESPC010000057">
    <property type="protein sequence ID" value="CAB4366871.1"/>
    <property type="molecule type" value="Genomic_DNA"/>
</dbReference>
<evidence type="ECO:0000256" key="3">
    <source>
        <dbReference type="ARBA" id="ARBA00001941"/>
    </source>
</evidence>
<gene>
    <name evidence="10" type="ORF">UFOPK4180_00463</name>
</gene>
<comment type="cofactor">
    <cofactor evidence="3">
        <name>Co(2+)</name>
        <dbReference type="ChEBI" id="CHEBI:48828"/>
    </cofactor>
</comment>
<comment type="similarity">
    <text evidence="6">Belongs to the ribulose-phosphate 3-epimerase family.</text>
</comment>
<comment type="catalytic activity">
    <reaction evidence="1">
        <text>D-ribulose 5-phosphate = D-xylulose 5-phosphate</text>
        <dbReference type="Rhea" id="RHEA:13677"/>
        <dbReference type="ChEBI" id="CHEBI:57737"/>
        <dbReference type="ChEBI" id="CHEBI:58121"/>
        <dbReference type="EC" id="5.1.3.1"/>
    </reaction>
</comment>
<comment type="cofactor">
    <cofactor evidence="5">
        <name>Fe(2+)</name>
        <dbReference type="ChEBI" id="CHEBI:29033"/>
    </cofactor>
</comment>
<dbReference type="GO" id="GO:0004750">
    <property type="term" value="F:D-ribulose-phosphate 3-epimerase activity"/>
    <property type="evidence" value="ECO:0007669"/>
    <property type="project" value="UniProtKB-EC"/>
</dbReference>
<dbReference type="SUPFAM" id="SSF51366">
    <property type="entry name" value="Ribulose-phoshate binding barrel"/>
    <property type="match status" value="1"/>
</dbReference>
<keyword evidence="8" id="KW-0479">Metal-binding</keyword>
<dbReference type="GO" id="GO:0005737">
    <property type="term" value="C:cytoplasm"/>
    <property type="evidence" value="ECO:0007669"/>
    <property type="project" value="UniProtKB-ARBA"/>
</dbReference>
<keyword evidence="9" id="KW-0413">Isomerase</keyword>
<comment type="cofactor">
    <cofactor evidence="2">
        <name>Mn(2+)</name>
        <dbReference type="ChEBI" id="CHEBI:29035"/>
    </cofactor>
</comment>
<evidence type="ECO:0000256" key="6">
    <source>
        <dbReference type="ARBA" id="ARBA00009541"/>
    </source>
</evidence>
<dbReference type="InterPro" id="IPR013785">
    <property type="entry name" value="Aldolase_TIM"/>
</dbReference>
<reference evidence="10" key="1">
    <citation type="submission" date="2020-05" db="EMBL/GenBank/DDBJ databases">
        <authorList>
            <person name="Chiriac C."/>
            <person name="Salcher M."/>
            <person name="Ghai R."/>
            <person name="Kavagutti S V."/>
        </authorList>
    </citation>
    <scope>NUCLEOTIDE SEQUENCE</scope>
</reference>
<evidence type="ECO:0000256" key="1">
    <source>
        <dbReference type="ARBA" id="ARBA00001782"/>
    </source>
</evidence>
<dbReference type="PROSITE" id="PS01085">
    <property type="entry name" value="RIBUL_P_3_EPIMER_1"/>
    <property type="match status" value="1"/>
</dbReference>
<protein>
    <recommendedName>
        <fullName evidence="7">ribulose-phosphate 3-epimerase</fullName>
        <ecNumber evidence="7">5.1.3.1</ecNumber>
    </recommendedName>
</protein>
<organism evidence="10">
    <name type="scientific">freshwater metagenome</name>
    <dbReference type="NCBI Taxonomy" id="449393"/>
    <lineage>
        <taxon>unclassified sequences</taxon>
        <taxon>metagenomes</taxon>
        <taxon>ecological metagenomes</taxon>
    </lineage>
</organism>
<accession>A0A6J6ADR7</accession>
<dbReference type="AlphaFoldDB" id="A0A6J6ADR7"/>
<dbReference type="EC" id="5.1.3.1" evidence="7"/>